<keyword evidence="2 5" id="KW-0808">Transferase</keyword>
<evidence type="ECO:0000256" key="4">
    <source>
        <dbReference type="ARBA" id="ARBA00047960"/>
    </source>
</evidence>
<dbReference type="KEGG" id="dzi:111282024"/>
<feature type="domain" description="GST C-terminal" evidence="7">
    <location>
        <begin position="92"/>
        <end position="224"/>
    </location>
</feature>
<dbReference type="GO" id="GO:0005829">
    <property type="term" value="C:cytosol"/>
    <property type="evidence" value="ECO:0007669"/>
    <property type="project" value="UniProtKB-SubCell"/>
</dbReference>
<dbReference type="Gene3D" id="3.40.30.10">
    <property type="entry name" value="Glutaredoxin"/>
    <property type="match status" value="1"/>
</dbReference>
<dbReference type="PANTHER" id="PTHR11260">
    <property type="entry name" value="GLUTATHIONE S-TRANSFERASE, GST, SUPERFAMILY, GST DOMAIN CONTAINING"/>
    <property type="match status" value="1"/>
</dbReference>
<dbReference type="SFLD" id="SFLDG00358">
    <property type="entry name" value="Main_(cytGST)"/>
    <property type="match status" value="1"/>
</dbReference>
<dbReference type="SFLD" id="SFLDG01152">
    <property type="entry name" value="Main.3:_Omega-_and_Tau-like"/>
    <property type="match status" value="1"/>
</dbReference>
<dbReference type="GeneID" id="111282024"/>
<reference evidence="9" key="1">
    <citation type="submission" date="2025-08" db="UniProtKB">
        <authorList>
            <consortium name="RefSeq"/>
        </authorList>
    </citation>
    <scope>IDENTIFICATION</scope>
    <source>
        <tissue evidence="9">Fruit stalk</tissue>
    </source>
</reference>
<dbReference type="RefSeq" id="XP_022725639.1">
    <property type="nucleotide sequence ID" value="XM_022869904.1"/>
</dbReference>
<feature type="domain" description="GST N-terminal" evidence="6">
    <location>
        <begin position="6"/>
        <end position="85"/>
    </location>
</feature>
<evidence type="ECO:0000256" key="5">
    <source>
        <dbReference type="RuleBase" id="RU369102"/>
    </source>
</evidence>
<name>A0A6P5XB60_DURZI</name>
<proteinExistence type="inferred from homology"/>
<dbReference type="SFLD" id="SFLDS00019">
    <property type="entry name" value="Glutathione_Transferase_(cytos"/>
    <property type="match status" value="1"/>
</dbReference>
<dbReference type="Gene3D" id="1.20.1050.10">
    <property type="match status" value="1"/>
</dbReference>
<dbReference type="GO" id="GO:0009407">
    <property type="term" value="P:toxin catabolic process"/>
    <property type="evidence" value="ECO:0007669"/>
    <property type="project" value="UniProtKB-ARBA"/>
</dbReference>
<evidence type="ECO:0000259" key="7">
    <source>
        <dbReference type="PROSITE" id="PS50405"/>
    </source>
</evidence>
<dbReference type="EC" id="2.5.1.18" evidence="5"/>
<dbReference type="PANTHER" id="PTHR11260:SF622">
    <property type="entry name" value="GLUTATHIONE S-TRANSFERASE"/>
    <property type="match status" value="1"/>
</dbReference>
<organism evidence="8 9">
    <name type="scientific">Durio zibethinus</name>
    <name type="common">Durian</name>
    <dbReference type="NCBI Taxonomy" id="66656"/>
    <lineage>
        <taxon>Eukaryota</taxon>
        <taxon>Viridiplantae</taxon>
        <taxon>Streptophyta</taxon>
        <taxon>Embryophyta</taxon>
        <taxon>Tracheophyta</taxon>
        <taxon>Spermatophyta</taxon>
        <taxon>Magnoliopsida</taxon>
        <taxon>eudicotyledons</taxon>
        <taxon>Gunneridae</taxon>
        <taxon>Pentapetalae</taxon>
        <taxon>rosids</taxon>
        <taxon>malvids</taxon>
        <taxon>Malvales</taxon>
        <taxon>Malvaceae</taxon>
        <taxon>Helicteroideae</taxon>
        <taxon>Durio</taxon>
    </lineage>
</organism>
<dbReference type="PROSITE" id="PS50405">
    <property type="entry name" value="GST_CTER"/>
    <property type="match status" value="1"/>
</dbReference>
<evidence type="ECO:0000313" key="9">
    <source>
        <dbReference type="RefSeq" id="XP_022725639.1"/>
    </source>
</evidence>
<dbReference type="GO" id="GO:0006749">
    <property type="term" value="P:glutathione metabolic process"/>
    <property type="evidence" value="ECO:0007669"/>
    <property type="project" value="InterPro"/>
</dbReference>
<keyword evidence="1" id="KW-0216">Detoxification</keyword>
<dbReference type="InterPro" id="IPR045074">
    <property type="entry name" value="GST_C_Tau"/>
</dbReference>
<gene>
    <name evidence="9" type="primary">LOC111282024</name>
</gene>
<keyword evidence="5" id="KW-0963">Cytoplasm</keyword>
<dbReference type="InterPro" id="IPR036249">
    <property type="entry name" value="Thioredoxin-like_sf"/>
</dbReference>
<dbReference type="Proteomes" id="UP000515121">
    <property type="component" value="Unplaced"/>
</dbReference>
<dbReference type="InterPro" id="IPR004045">
    <property type="entry name" value="Glutathione_S-Trfase_N"/>
</dbReference>
<comment type="similarity">
    <text evidence="3">Belongs to the GST superfamily. Tau family.</text>
</comment>
<dbReference type="SUPFAM" id="SSF47616">
    <property type="entry name" value="GST C-terminal domain-like"/>
    <property type="match status" value="1"/>
</dbReference>
<evidence type="ECO:0000313" key="8">
    <source>
        <dbReference type="Proteomes" id="UP000515121"/>
    </source>
</evidence>
<comment type="catalytic activity">
    <reaction evidence="4 5">
        <text>RX + glutathione = an S-substituted glutathione + a halide anion + H(+)</text>
        <dbReference type="Rhea" id="RHEA:16437"/>
        <dbReference type="ChEBI" id="CHEBI:15378"/>
        <dbReference type="ChEBI" id="CHEBI:16042"/>
        <dbReference type="ChEBI" id="CHEBI:17792"/>
        <dbReference type="ChEBI" id="CHEBI:57925"/>
        <dbReference type="ChEBI" id="CHEBI:90779"/>
        <dbReference type="EC" id="2.5.1.18"/>
    </reaction>
</comment>
<dbReference type="InterPro" id="IPR040079">
    <property type="entry name" value="Glutathione_S-Trfase"/>
</dbReference>
<dbReference type="PROSITE" id="PS50404">
    <property type="entry name" value="GST_NTER"/>
    <property type="match status" value="1"/>
</dbReference>
<accession>A0A6P5XB60</accession>
<dbReference type="InterPro" id="IPR010987">
    <property type="entry name" value="Glutathione-S-Trfase_C-like"/>
</dbReference>
<comment type="function">
    <text evidence="5">Is involved in the conjugation of reduced glutathione to a wide number of exogenous and endogenous hydrophobic electrophiles.</text>
</comment>
<dbReference type="FunFam" id="3.40.30.10:FF:000197">
    <property type="entry name" value="Glutathione S-transferase U10"/>
    <property type="match status" value="1"/>
</dbReference>
<sequence length="229" mass="26079">MEGKQSEVVLIGTWPSAYCKRVELALKLKGIPYEYIEEDLENKSRLLLQCNPVHKKVPVLVHNGKPIAESLVILEYIDEHWSNTASKLLPADPYLRAKIRFWANYHDQKIMPAILPIVLSEGNEREKAIEDYNELLKVFVQGIEKDLPTKAPFLNGNSLGFLDIIVGTVACNYQAFHEAVTVILEPAKNPTFFSWVTAMKEHPLVKEILPPHDEMVAKMKEKYFQAPKA</sequence>
<dbReference type="OrthoDB" id="4951845at2759"/>
<dbReference type="CDD" id="cd03185">
    <property type="entry name" value="GST_C_Tau"/>
    <property type="match status" value="1"/>
</dbReference>
<dbReference type="GO" id="GO:0004364">
    <property type="term" value="F:glutathione transferase activity"/>
    <property type="evidence" value="ECO:0007669"/>
    <property type="project" value="UniProtKB-UniRule"/>
</dbReference>
<comment type="subcellular location">
    <subcellularLocation>
        <location evidence="5">Cytoplasm</location>
        <location evidence="5">Cytosol</location>
    </subcellularLocation>
</comment>
<evidence type="ECO:0000256" key="3">
    <source>
        <dbReference type="ARBA" id="ARBA00025743"/>
    </source>
</evidence>
<protein>
    <recommendedName>
        <fullName evidence="5">Glutathione S-transferase</fullName>
        <ecNumber evidence="5">2.5.1.18</ecNumber>
    </recommendedName>
</protein>
<evidence type="ECO:0000259" key="6">
    <source>
        <dbReference type="PROSITE" id="PS50404"/>
    </source>
</evidence>
<evidence type="ECO:0000256" key="1">
    <source>
        <dbReference type="ARBA" id="ARBA00022575"/>
    </source>
</evidence>
<keyword evidence="8" id="KW-1185">Reference proteome</keyword>
<dbReference type="AlphaFoldDB" id="A0A6P5XB60"/>
<dbReference type="InterPro" id="IPR045073">
    <property type="entry name" value="Omega/Tau-like"/>
</dbReference>
<dbReference type="Pfam" id="PF02798">
    <property type="entry name" value="GST_N"/>
    <property type="match status" value="1"/>
</dbReference>
<evidence type="ECO:0000256" key="2">
    <source>
        <dbReference type="ARBA" id="ARBA00022679"/>
    </source>
</evidence>
<dbReference type="InterPro" id="IPR036282">
    <property type="entry name" value="Glutathione-S-Trfase_C_sf"/>
</dbReference>
<dbReference type="CDD" id="cd03058">
    <property type="entry name" value="GST_N_Tau"/>
    <property type="match status" value="1"/>
</dbReference>
<dbReference type="SUPFAM" id="SSF52833">
    <property type="entry name" value="Thioredoxin-like"/>
    <property type="match status" value="1"/>
</dbReference>